<dbReference type="Proteomes" id="UP001240639">
    <property type="component" value="Unassembled WGS sequence"/>
</dbReference>
<protein>
    <submittedName>
        <fullName evidence="1">Uncharacterized protein</fullName>
    </submittedName>
</protein>
<gene>
    <name evidence="1" type="ORF">Q9K02_03385</name>
</gene>
<accession>A0ABT9HM11</accession>
<comment type="caution">
    <text evidence="1">The sequence shown here is derived from an EMBL/GenBank/DDBJ whole genome shotgun (WGS) entry which is preliminary data.</text>
</comment>
<evidence type="ECO:0000313" key="2">
    <source>
        <dbReference type="Proteomes" id="UP001240639"/>
    </source>
</evidence>
<dbReference type="EMBL" id="JAVAIM010000001">
    <property type="protein sequence ID" value="MDP4574181.1"/>
    <property type="molecule type" value="Genomic_DNA"/>
</dbReference>
<sequence length="139" mass="15180">MTAGINQSALDRLFTAALEAAVARMEKDGHFFPLVFEMRANGMIHNVAMLETAPVDGSADVLERLTAMLRTRAGEGTIVASAIVLQGGDDQRMSVRLRASNYAKDIAVPFEIERKGFVKRRRRVSLGDISGDTVPNDVF</sequence>
<proteinExistence type="predicted"/>
<keyword evidence="2" id="KW-1185">Reference proteome</keyword>
<organism evidence="1 2">
    <name type="scientific">Qipengyuania profundimaris</name>
    <dbReference type="NCBI Taxonomy" id="3067652"/>
    <lineage>
        <taxon>Bacteria</taxon>
        <taxon>Pseudomonadati</taxon>
        <taxon>Pseudomonadota</taxon>
        <taxon>Alphaproteobacteria</taxon>
        <taxon>Sphingomonadales</taxon>
        <taxon>Erythrobacteraceae</taxon>
        <taxon>Qipengyuania</taxon>
    </lineage>
</organism>
<evidence type="ECO:0000313" key="1">
    <source>
        <dbReference type="EMBL" id="MDP4574181.1"/>
    </source>
</evidence>
<dbReference type="RefSeq" id="WP_305931621.1">
    <property type="nucleotide sequence ID" value="NZ_JAVAIM010000001.1"/>
</dbReference>
<reference evidence="1 2" key="1">
    <citation type="submission" date="2023-08" db="EMBL/GenBank/DDBJ databases">
        <title>genomic of G39.</title>
        <authorList>
            <person name="Wang Y."/>
        </authorList>
    </citation>
    <scope>NUCLEOTIDE SEQUENCE [LARGE SCALE GENOMIC DNA]</scope>
    <source>
        <strain evidence="1 2">G39</strain>
    </source>
</reference>
<name>A0ABT9HM11_9SPHN</name>